<sequence length="335" mass="36979">MKMKQTAAILTALIVVFAGVGCGNNGGNADPGGSTASQSGENEPGGEKKDAADADEKKPAEGSKEAIQIATKPMTEQYILGEMLKALIEKDTDYSAEITKGIGGGTSNIHPAMEKGEFDLYPEYTSSGWVMVLKHEADEVEDEEMLEKLKEEYEEKFDMTWVGLYGFNNTFTVAVRKEAADKYQLKTTSDMADVSDQLVFGGNPDYIEREDGFNLLCETYGLDFKDVRDIDIGLKYEAMEQGDIDVTNGFTTDAQLSRDDIAVLEDDKHLQVNYFCSTVVRKDALETYPGLEETLLKMDGILTDKEMAALNYQVEVEGKDEAEVAEEFLKEKGLM</sequence>
<keyword evidence="2" id="KW-0732">Signal</keyword>
<dbReference type="SUPFAM" id="SSF53850">
    <property type="entry name" value="Periplasmic binding protein-like II"/>
    <property type="match status" value="1"/>
</dbReference>
<dbReference type="Proteomes" id="UP000274920">
    <property type="component" value="Unassembled WGS sequence"/>
</dbReference>
<feature type="compositionally biased region" description="Basic and acidic residues" evidence="1">
    <location>
        <begin position="45"/>
        <end position="64"/>
    </location>
</feature>
<evidence type="ECO:0000256" key="2">
    <source>
        <dbReference type="SAM" id="SignalP"/>
    </source>
</evidence>
<feature type="region of interest" description="Disordered" evidence="1">
    <location>
        <begin position="29"/>
        <end position="68"/>
    </location>
</feature>
<dbReference type="Gene3D" id="3.40.190.120">
    <property type="entry name" value="Osmoprotection protein (prox), domain 2"/>
    <property type="match status" value="1"/>
</dbReference>
<feature type="domain" description="ABC-type glycine betaine transport system substrate-binding" evidence="3">
    <location>
        <begin position="66"/>
        <end position="331"/>
    </location>
</feature>
<dbReference type="InterPro" id="IPR007210">
    <property type="entry name" value="ABC_Gly_betaine_transp_sub-bd"/>
</dbReference>
<dbReference type="AlphaFoldDB" id="A0A426DPQ4"/>
<dbReference type="GO" id="GO:0022857">
    <property type="term" value="F:transmembrane transporter activity"/>
    <property type="evidence" value="ECO:0007669"/>
    <property type="project" value="InterPro"/>
</dbReference>
<keyword evidence="5" id="KW-1185">Reference proteome</keyword>
<evidence type="ECO:0000313" key="5">
    <source>
        <dbReference type="Proteomes" id="UP000274920"/>
    </source>
</evidence>
<reference evidence="4" key="1">
    <citation type="submission" date="2018-10" db="EMBL/GenBank/DDBJ databases">
        <title>Schaedlerella arabinophila gen. nov. sp. nov., isolated from the mouse intestinal tract and comparative analysis with the genome of the closely related altered Schaedler flora strain ASF502.</title>
        <authorList>
            <person name="Miyake S."/>
            <person name="Soh M."/>
            <person name="Seedorf H."/>
        </authorList>
    </citation>
    <scope>NUCLEOTIDE SEQUENCE [LARGE SCALE GENOMIC DNA]</scope>
    <source>
        <strain evidence="4">DSM 106076</strain>
    </source>
</reference>
<feature type="signal peptide" evidence="2">
    <location>
        <begin position="1"/>
        <end position="18"/>
    </location>
</feature>
<dbReference type="RefSeq" id="WP_125129976.1">
    <property type="nucleotide sequence ID" value="NZ_RHJS01000002.1"/>
</dbReference>
<feature type="chain" id="PRO_5038852639" evidence="2">
    <location>
        <begin position="19"/>
        <end position="335"/>
    </location>
</feature>
<comment type="caution">
    <text evidence="4">The sequence shown here is derived from an EMBL/GenBank/DDBJ whole genome shotgun (WGS) entry which is preliminary data.</text>
</comment>
<dbReference type="EMBL" id="RHJS01000002">
    <property type="protein sequence ID" value="RRK34809.1"/>
    <property type="molecule type" value="Genomic_DNA"/>
</dbReference>
<organism evidence="4 5">
    <name type="scientific">Schaedlerella arabinosiphila</name>
    <dbReference type="NCBI Taxonomy" id="2044587"/>
    <lineage>
        <taxon>Bacteria</taxon>
        <taxon>Bacillati</taxon>
        <taxon>Bacillota</taxon>
        <taxon>Clostridia</taxon>
        <taxon>Lachnospirales</taxon>
        <taxon>Lachnospiraceae</taxon>
        <taxon>Schaedlerella</taxon>
    </lineage>
</organism>
<proteinExistence type="predicted"/>
<name>A0A426DPQ4_9FIRM</name>
<dbReference type="Pfam" id="PF04069">
    <property type="entry name" value="OpuAC"/>
    <property type="match status" value="1"/>
</dbReference>
<dbReference type="GO" id="GO:0043190">
    <property type="term" value="C:ATP-binding cassette (ABC) transporter complex"/>
    <property type="evidence" value="ECO:0007669"/>
    <property type="project" value="InterPro"/>
</dbReference>
<evidence type="ECO:0000256" key="1">
    <source>
        <dbReference type="SAM" id="MobiDB-lite"/>
    </source>
</evidence>
<accession>A0A426DPQ4</accession>
<dbReference type="Gene3D" id="3.40.190.10">
    <property type="entry name" value="Periplasmic binding protein-like II"/>
    <property type="match status" value="1"/>
</dbReference>
<protein>
    <submittedName>
        <fullName evidence="4">Glycine/betaine ABC transporter substrate-binding protein</fullName>
    </submittedName>
</protein>
<gene>
    <name evidence="4" type="ORF">EBB54_28320</name>
</gene>
<evidence type="ECO:0000259" key="3">
    <source>
        <dbReference type="Pfam" id="PF04069"/>
    </source>
</evidence>
<evidence type="ECO:0000313" key="4">
    <source>
        <dbReference type="EMBL" id="RRK34809.1"/>
    </source>
</evidence>
<dbReference type="PROSITE" id="PS51257">
    <property type="entry name" value="PROKAR_LIPOPROTEIN"/>
    <property type="match status" value="1"/>
</dbReference>